<dbReference type="RefSeq" id="WP_068772136.1">
    <property type="nucleotide sequence ID" value="NZ_CP109796.1"/>
</dbReference>
<name>A0A178IDR6_9BACT</name>
<dbReference type="CDD" id="cd02511">
    <property type="entry name" value="Beta4Glucosyltransferase"/>
    <property type="match status" value="1"/>
</dbReference>
<comment type="caution">
    <text evidence="3">The sequence shown here is derived from an EMBL/GenBank/DDBJ whole genome shotgun (WGS) entry which is preliminary data.</text>
</comment>
<dbReference type="Proteomes" id="UP000078486">
    <property type="component" value="Unassembled WGS sequence"/>
</dbReference>
<evidence type="ECO:0000259" key="2">
    <source>
        <dbReference type="Pfam" id="PF00535"/>
    </source>
</evidence>
<dbReference type="OrthoDB" id="9815923at2"/>
<protein>
    <recommendedName>
        <fullName evidence="2">Glycosyltransferase 2-like domain-containing protein</fullName>
    </recommendedName>
</protein>
<dbReference type="PANTHER" id="PTHR43630">
    <property type="entry name" value="POLY-BETA-1,6-N-ACETYL-D-GLUCOSAMINE SYNTHASE"/>
    <property type="match status" value="1"/>
</dbReference>
<dbReference type="Gene3D" id="3.90.550.10">
    <property type="entry name" value="Spore Coat Polysaccharide Biosynthesis Protein SpsA, Chain A"/>
    <property type="match status" value="1"/>
</dbReference>
<evidence type="ECO:0000256" key="1">
    <source>
        <dbReference type="ARBA" id="ARBA00038494"/>
    </source>
</evidence>
<dbReference type="STRING" id="1184151.AW736_20285"/>
<comment type="similarity">
    <text evidence="1">Belongs to the glycosyltransferase 2 family. WaaE/KdtX subfamily.</text>
</comment>
<accession>A0A178IDR6</accession>
<sequence>MNLADITPLILTWNEEPNLRRCLERLRWATRIVVVDSGSTDGTLAIAAEFPQVEVVKRGFDSFAGQCNFGLEQIRTKWVLSMDADYIVANFFSTYVEKLSEKADGYCFPFRYCVYGSPLRATLYPRRTVLYQHKKARYRDDGHGHRVDVQGAISNAEIPIDHDDRKSLSRWLDSQRKYAALEAEKLLSEPRPSGWPDRLRKKIWPAAPAMFFYTLFVKRLILDGWPGLYYVFQRTYAELLLSLELISRKFVSDINRAEMKRG</sequence>
<dbReference type="AlphaFoldDB" id="A0A178IDR6"/>
<reference evidence="3 4" key="1">
    <citation type="submission" date="2016-01" db="EMBL/GenBank/DDBJ databases">
        <title>High potential of lignocellulose degradation of a new Verrucomicrobia species.</title>
        <authorList>
            <person name="Wang Y."/>
            <person name="Shi Y."/>
            <person name="Qiu Z."/>
            <person name="Liu S."/>
            <person name="Yang H."/>
        </authorList>
    </citation>
    <scope>NUCLEOTIDE SEQUENCE [LARGE SCALE GENOMIC DNA]</scope>
    <source>
        <strain evidence="3 4">TSB47</strain>
    </source>
</reference>
<feature type="domain" description="Glycosyltransferase 2-like" evidence="2">
    <location>
        <begin position="10"/>
        <end position="144"/>
    </location>
</feature>
<dbReference type="Pfam" id="PF00535">
    <property type="entry name" value="Glycos_transf_2"/>
    <property type="match status" value="1"/>
</dbReference>
<keyword evidence="4" id="KW-1185">Reference proteome</keyword>
<evidence type="ECO:0000313" key="4">
    <source>
        <dbReference type="Proteomes" id="UP000078486"/>
    </source>
</evidence>
<evidence type="ECO:0000313" key="3">
    <source>
        <dbReference type="EMBL" id="OAM87878.1"/>
    </source>
</evidence>
<organism evidence="3 4">
    <name type="scientific">Termitidicoccus mucosus</name>
    <dbReference type="NCBI Taxonomy" id="1184151"/>
    <lineage>
        <taxon>Bacteria</taxon>
        <taxon>Pseudomonadati</taxon>
        <taxon>Verrucomicrobiota</taxon>
        <taxon>Opitutia</taxon>
        <taxon>Opitutales</taxon>
        <taxon>Opitutaceae</taxon>
        <taxon>Termitidicoccus</taxon>
    </lineage>
</organism>
<dbReference type="PANTHER" id="PTHR43630:SF2">
    <property type="entry name" value="GLYCOSYLTRANSFERASE"/>
    <property type="match status" value="1"/>
</dbReference>
<dbReference type="InterPro" id="IPR029044">
    <property type="entry name" value="Nucleotide-diphossugar_trans"/>
</dbReference>
<dbReference type="SUPFAM" id="SSF53448">
    <property type="entry name" value="Nucleotide-diphospho-sugar transferases"/>
    <property type="match status" value="1"/>
</dbReference>
<gene>
    <name evidence="3" type="ORF">AW736_20285</name>
</gene>
<proteinExistence type="inferred from homology"/>
<dbReference type="EMBL" id="LRRQ01000155">
    <property type="protein sequence ID" value="OAM87878.1"/>
    <property type="molecule type" value="Genomic_DNA"/>
</dbReference>
<dbReference type="InterPro" id="IPR001173">
    <property type="entry name" value="Glyco_trans_2-like"/>
</dbReference>